<evidence type="ECO:0000313" key="3">
    <source>
        <dbReference type="Proteomes" id="UP000247465"/>
    </source>
</evidence>
<reference evidence="2 3" key="1">
    <citation type="submission" date="2018-06" db="EMBL/GenBank/DDBJ databases">
        <title>Draft Genome Sequence of a Novel Marine Bacterium Related to the Verrucomicrobia.</title>
        <authorList>
            <person name="Vosseberg J."/>
            <person name="Martijn J."/>
            <person name="Ettema T.J.G."/>
        </authorList>
    </citation>
    <scope>NUCLEOTIDE SEQUENCE [LARGE SCALE GENOMIC DNA]</scope>
    <source>
        <strain evidence="2">TARA_B100001123</strain>
    </source>
</reference>
<feature type="domain" description="Glutaredoxin" evidence="1">
    <location>
        <begin position="29"/>
        <end position="83"/>
    </location>
</feature>
<organism evidence="2 3">
    <name type="scientific">Candidatus Moanibacter tarae</name>
    <dbReference type="NCBI Taxonomy" id="2200854"/>
    <lineage>
        <taxon>Bacteria</taxon>
        <taxon>Pseudomonadati</taxon>
        <taxon>Verrucomicrobiota</taxon>
        <taxon>Opitutia</taxon>
        <taxon>Puniceicoccales</taxon>
        <taxon>Puniceicoccales incertae sedis</taxon>
        <taxon>Candidatus Moanibacter</taxon>
    </lineage>
</organism>
<dbReference type="SUPFAM" id="SSF52833">
    <property type="entry name" value="Thioredoxin-like"/>
    <property type="match status" value="1"/>
</dbReference>
<protein>
    <recommendedName>
        <fullName evidence="1">Glutaredoxin domain-containing protein</fullName>
    </recommendedName>
</protein>
<evidence type="ECO:0000313" key="2">
    <source>
        <dbReference type="EMBL" id="AWT60852.1"/>
    </source>
</evidence>
<evidence type="ECO:0000259" key="1">
    <source>
        <dbReference type="Pfam" id="PF00462"/>
    </source>
</evidence>
<dbReference type="KEGG" id="mtar:DF168_02076"/>
<dbReference type="Pfam" id="PF00462">
    <property type="entry name" value="Glutaredoxin"/>
    <property type="match status" value="1"/>
</dbReference>
<gene>
    <name evidence="2" type="ORF">DF168_02076</name>
</gene>
<dbReference type="Gene3D" id="3.40.30.10">
    <property type="entry name" value="Glutaredoxin"/>
    <property type="match status" value="1"/>
</dbReference>
<dbReference type="Proteomes" id="UP000247465">
    <property type="component" value="Chromosome"/>
</dbReference>
<dbReference type="InterPro" id="IPR002109">
    <property type="entry name" value="Glutaredoxin"/>
</dbReference>
<dbReference type="EMBL" id="CP029803">
    <property type="protein sequence ID" value="AWT60852.1"/>
    <property type="molecule type" value="Genomic_DNA"/>
</dbReference>
<name>A0A2Z4ARV0_9BACT</name>
<dbReference type="InterPro" id="IPR036249">
    <property type="entry name" value="Thioredoxin-like_sf"/>
</dbReference>
<dbReference type="AlphaFoldDB" id="A0A2Z4ARV0"/>
<dbReference type="CDD" id="cd02066">
    <property type="entry name" value="GRX_family"/>
    <property type="match status" value="1"/>
</dbReference>
<dbReference type="PROSITE" id="PS51354">
    <property type="entry name" value="GLUTAREDOXIN_2"/>
    <property type="match status" value="1"/>
</dbReference>
<accession>A0A2Z4ARV0</accession>
<sequence>MGWFFLEVTLAICNNILFGGTSSMEIQAYLKPTCGWSKGVRAIFAKYDLEYEDKDIINHPAIYAEMVEKSGQMLSPCVEIDGVMLADVSGEEVENYLLGNGLVNPSDTEAGVPIDAPCTDEQHAQMNAQSQSVRFF</sequence>
<proteinExistence type="predicted"/>